<feature type="transmembrane region" description="Helical" evidence="1">
    <location>
        <begin position="140"/>
        <end position="158"/>
    </location>
</feature>
<evidence type="ECO:0000256" key="1">
    <source>
        <dbReference type="SAM" id="Phobius"/>
    </source>
</evidence>
<sequence>MSDGALFSTDKVTTEARYQWHLWVADVLDLATAALVGWAALRALEHERTPVAMLVAILLAWLAVSAVGGLWGRTLWRQLLGVRLVHMGRAPGVPRALARALTTPVDLLITPVLQRRPLDTWLGVHAEPVTAGASARLKGLGAQLPWLGLIAGAVWLLVTPTRAEMLKYLGRTLTGWHCCHGTRDVTWECKTSLSRAVREAHGDREDVRKVVADCPVAKERSGRP</sequence>
<dbReference type="OrthoDB" id="5381791at2"/>
<keyword evidence="1" id="KW-0472">Membrane</keyword>
<organism evidence="2 5">
    <name type="scientific">Myxococcus fulvus</name>
    <dbReference type="NCBI Taxonomy" id="33"/>
    <lineage>
        <taxon>Bacteria</taxon>
        <taxon>Pseudomonadati</taxon>
        <taxon>Myxococcota</taxon>
        <taxon>Myxococcia</taxon>
        <taxon>Myxococcales</taxon>
        <taxon>Cystobacterineae</taxon>
        <taxon>Myxococcaceae</taxon>
        <taxon>Myxococcus</taxon>
    </lineage>
</organism>
<feature type="transmembrane region" description="Helical" evidence="1">
    <location>
        <begin position="20"/>
        <end position="39"/>
    </location>
</feature>
<evidence type="ECO:0000313" key="3">
    <source>
        <dbReference type="EMBL" id="SEU40871.1"/>
    </source>
</evidence>
<evidence type="ECO:0000313" key="2">
    <source>
        <dbReference type="EMBL" id="GEN13102.1"/>
    </source>
</evidence>
<dbReference type="EMBL" id="BJXR01000074">
    <property type="protein sequence ID" value="GEN13102.1"/>
    <property type="molecule type" value="Genomic_DNA"/>
</dbReference>
<dbReference type="Proteomes" id="UP000183760">
    <property type="component" value="Unassembled WGS sequence"/>
</dbReference>
<gene>
    <name evidence="2" type="ORF">MFU01_81390</name>
    <name evidence="3" type="ORF">SAMN05443572_11621</name>
</gene>
<accession>A0A511TIE4</accession>
<evidence type="ECO:0000313" key="4">
    <source>
        <dbReference type="Proteomes" id="UP000183760"/>
    </source>
</evidence>
<keyword evidence="1" id="KW-0812">Transmembrane</keyword>
<dbReference type="RefSeq" id="WP_046716999.1">
    <property type="nucleotide sequence ID" value="NZ_BJXR01000074.1"/>
</dbReference>
<comment type="caution">
    <text evidence="2">The sequence shown here is derived from an EMBL/GenBank/DDBJ whole genome shotgun (WGS) entry which is preliminary data.</text>
</comment>
<keyword evidence="4" id="KW-1185">Reference proteome</keyword>
<evidence type="ECO:0008006" key="6">
    <source>
        <dbReference type="Google" id="ProtNLM"/>
    </source>
</evidence>
<name>A0A511TIE4_MYXFU</name>
<reference evidence="3 4" key="1">
    <citation type="submission" date="2016-10" db="EMBL/GenBank/DDBJ databases">
        <authorList>
            <person name="Varghese N."/>
            <person name="Submissions S."/>
        </authorList>
    </citation>
    <scope>NUCLEOTIDE SEQUENCE [LARGE SCALE GENOMIC DNA]</scope>
    <source>
        <strain evidence="3 4">DSM 16525</strain>
    </source>
</reference>
<dbReference type="AlphaFoldDB" id="A0A511TIE4"/>
<evidence type="ECO:0000313" key="5">
    <source>
        <dbReference type="Proteomes" id="UP000321514"/>
    </source>
</evidence>
<reference evidence="2 5" key="2">
    <citation type="submission" date="2019-07" db="EMBL/GenBank/DDBJ databases">
        <title>Whole genome shotgun sequence of Myxococcus fulvus NBRC 100333.</title>
        <authorList>
            <person name="Hosoyama A."/>
            <person name="Uohara A."/>
            <person name="Ohji S."/>
            <person name="Ichikawa N."/>
        </authorList>
    </citation>
    <scope>NUCLEOTIDE SEQUENCE [LARGE SCALE GENOMIC DNA]</scope>
    <source>
        <strain evidence="2 5">NBRC 100333</strain>
    </source>
</reference>
<dbReference type="Proteomes" id="UP000321514">
    <property type="component" value="Unassembled WGS sequence"/>
</dbReference>
<feature type="transmembrane region" description="Helical" evidence="1">
    <location>
        <begin position="51"/>
        <end position="71"/>
    </location>
</feature>
<protein>
    <recommendedName>
        <fullName evidence="6">RDD domain-containing protein</fullName>
    </recommendedName>
</protein>
<keyword evidence="1" id="KW-1133">Transmembrane helix</keyword>
<dbReference type="EMBL" id="FOIB01000016">
    <property type="protein sequence ID" value="SEU40871.1"/>
    <property type="molecule type" value="Genomic_DNA"/>
</dbReference>
<proteinExistence type="predicted"/>